<dbReference type="PROSITE" id="PS50171">
    <property type="entry name" value="ZF_MATRIN"/>
    <property type="match status" value="1"/>
</dbReference>
<dbReference type="Pfam" id="PF06220">
    <property type="entry name" value="zf-U1"/>
    <property type="match status" value="1"/>
</dbReference>
<dbReference type="OrthoDB" id="76567at2759"/>
<evidence type="ECO:0000256" key="6">
    <source>
        <dbReference type="ARBA" id="ARBA00023242"/>
    </source>
</evidence>
<dbReference type="PIRSF" id="PIRSF037969">
    <property type="entry name" value="U1_snRNP-C"/>
    <property type="match status" value="1"/>
</dbReference>
<evidence type="ECO:0000259" key="9">
    <source>
        <dbReference type="PROSITE" id="PS50171"/>
    </source>
</evidence>
<evidence type="ECO:0000256" key="3">
    <source>
        <dbReference type="ARBA" id="ARBA00022771"/>
    </source>
</evidence>
<dbReference type="GO" id="GO:0000395">
    <property type="term" value="P:mRNA 5'-splice site recognition"/>
    <property type="evidence" value="ECO:0007669"/>
    <property type="project" value="InterPro"/>
</dbReference>
<evidence type="ECO:0000256" key="2">
    <source>
        <dbReference type="ARBA" id="ARBA00022723"/>
    </source>
</evidence>
<dbReference type="GO" id="GO:0030627">
    <property type="term" value="F:pre-mRNA 5'-splice site binding"/>
    <property type="evidence" value="ECO:0007669"/>
    <property type="project" value="InterPro"/>
</dbReference>
<dbReference type="InterPro" id="IPR036236">
    <property type="entry name" value="Znf_C2H2_sf"/>
</dbReference>
<accession>A0A1E4TCI3</accession>
<evidence type="ECO:0000256" key="8">
    <source>
        <dbReference type="SAM" id="MobiDB-lite"/>
    </source>
</evidence>
<dbReference type="SUPFAM" id="SSF57667">
    <property type="entry name" value="beta-beta-alpha zinc fingers"/>
    <property type="match status" value="1"/>
</dbReference>
<evidence type="ECO:0000256" key="7">
    <source>
        <dbReference type="ARBA" id="ARBA00023274"/>
    </source>
</evidence>
<dbReference type="InterPro" id="IPR000690">
    <property type="entry name" value="Matrin/U1-C_Znf_C2H2"/>
</dbReference>
<proteinExistence type="predicted"/>
<dbReference type="GO" id="GO:0008270">
    <property type="term" value="F:zinc ion binding"/>
    <property type="evidence" value="ECO:0007669"/>
    <property type="project" value="UniProtKB-KW"/>
</dbReference>
<keyword evidence="6" id="KW-0539">Nucleus</keyword>
<keyword evidence="5" id="KW-0694">RNA-binding</keyword>
<reference evidence="11" key="1">
    <citation type="submission" date="2016-02" db="EMBL/GenBank/DDBJ databases">
        <title>Comparative genomics of biotechnologically important yeasts.</title>
        <authorList>
            <consortium name="DOE Joint Genome Institute"/>
            <person name="Riley R."/>
            <person name="Haridas S."/>
            <person name="Wolfe K.H."/>
            <person name="Lopes M.R."/>
            <person name="Hittinger C.T."/>
            <person name="Goker M."/>
            <person name="Salamov A."/>
            <person name="Wisecaver J."/>
            <person name="Long T.M."/>
            <person name="Aerts A.L."/>
            <person name="Barry K."/>
            <person name="Choi C."/>
            <person name="Clum A."/>
            <person name="Coughlan A.Y."/>
            <person name="Deshpande S."/>
            <person name="Douglass A.P."/>
            <person name="Hanson S.J."/>
            <person name="Klenk H.-P."/>
            <person name="Labutti K."/>
            <person name="Lapidus A."/>
            <person name="Lindquist E."/>
            <person name="Lipzen A."/>
            <person name="Meier-Kolthoff J.P."/>
            <person name="Ohm R.A."/>
            <person name="Otillar R.P."/>
            <person name="Pangilinan J."/>
            <person name="Peng Y."/>
            <person name="Rokas A."/>
            <person name="Rosa C.A."/>
            <person name="Scheuner C."/>
            <person name="Sibirny A.A."/>
            <person name="Slot J.C."/>
            <person name="Stielow J.B."/>
            <person name="Sun H."/>
            <person name="Kurtzman C.P."/>
            <person name="Blackwell M."/>
            <person name="Jeffries T.W."/>
            <person name="Grigoriev I.V."/>
        </authorList>
    </citation>
    <scope>NUCLEOTIDE SEQUENCE [LARGE SCALE GENOMIC DNA]</scope>
    <source>
        <strain evidence="11">NRRL Y-17796</strain>
    </source>
</reference>
<evidence type="ECO:0000256" key="4">
    <source>
        <dbReference type="ARBA" id="ARBA00022833"/>
    </source>
</evidence>
<dbReference type="AlphaFoldDB" id="A0A1E4TCI3"/>
<keyword evidence="7" id="KW-0687">Ribonucleoprotein</keyword>
<keyword evidence="11" id="KW-1185">Reference proteome</keyword>
<dbReference type="PANTHER" id="PTHR31148">
    <property type="entry name" value="U1 SMALL NUCLEAR RIBONUCLEOPROTEIN C"/>
    <property type="match status" value="1"/>
</dbReference>
<sequence length="197" mass="23499">MAKHFCYYCDIYLSHGSRSVRRSHNAGRHHIKNVIEYYKKHANSENEKASLKIMSLEGISPILIAEYLENGNGNRIINSKRLSYSSEDDMRQMQKHMGWQGRPPQSQKQQRYQRPGQQSQGQYNQNGQQRQDQRQTPWQQGRQGQYVQKRSQGYHQEQRQGQQRPYGNQRHDNRHDRGNRYDHKPQGFRTDRYGKPL</sequence>
<dbReference type="InterPro" id="IPR013085">
    <property type="entry name" value="U1-CZ_Znf_C2H2"/>
</dbReference>
<dbReference type="InterPro" id="IPR003604">
    <property type="entry name" value="Matrin/U1-like-C_Znf_C2H2"/>
</dbReference>
<comment type="subcellular location">
    <subcellularLocation>
        <location evidence="1">Nucleus</location>
    </subcellularLocation>
</comment>
<protein>
    <recommendedName>
        <fullName evidence="9">Matrin-type domain-containing protein</fullName>
    </recommendedName>
</protein>
<feature type="compositionally biased region" description="Low complexity" evidence="8">
    <location>
        <begin position="153"/>
        <end position="167"/>
    </location>
</feature>
<feature type="compositionally biased region" description="Low complexity" evidence="8">
    <location>
        <begin position="105"/>
        <end position="145"/>
    </location>
</feature>
<dbReference type="SMART" id="SM00451">
    <property type="entry name" value="ZnF_U1"/>
    <property type="match status" value="1"/>
</dbReference>
<feature type="domain" description="Matrin-type" evidence="9">
    <location>
        <begin position="4"/>
        <end position="36"/>
    </location>
</feature>
<dbReference type="EMBL" id="KV453843">
    <property type="protein sequence ID" value="ODV89423.1"/>
    <property type="molecule type" value="Genomic_DNA"/>
</dbReference>
<feature type="compositionally biased region" description="Basic and acidic residues" evidence="8">
    <location>
        <begin position="169"/>
        <end position="197"/>
    </location>
</feature>
<keyword evidence="2" id="KW-0479">Metal-binding</keyword>
<evidence type="ECO:0000313" key="10">
    <source>
        <dbReference type="EMBL" id="ODV89423.1"/>
    </source>
</evidence>
<dbReference type="PANTHER" id="PTHR31148:SF1">
    <property type="entry name" value="U1 SMALL NUCLEAR RIBONUCLEOPROTEIN C"/>
    <property type="match status" value="1"/>
</dbReference>
<keyword evidence="3" id="KW-0863">Zinc-finger</keyword>
<evidence type="ECO:0000313" key="11">
    <source>
        <dbReference type="Proteomes" id="UP000095023"/>
    </source>
</evidence>
<gene>
    <name evidence="10" type="ORF">CANCADRAFT_4045</name>
</gene>
<name>A0A1E4TCI3_9ASCO</name>
<evidence type="ECO:0000256" key="5">
    <source>
        <dbReference type="ARBA" id="ARBA00022884"/>
    </source>
</evidence>
<feature type="region of interest" description="Disordered" evidence="8">
    <location>
        <begin position="86"/>
        <end position="197"/>
    </location>
</feature>
<keyword evidence="4" id="KW-0862">Zinc</keyword>
<dbReference type="InterPro" id="IPR017340">
    <property type="entry name" value="U1_snRNP-C"/>
</dbReference>
<dbReference type="Gene3D" id="3.30.160.60">
    <property type="entry name" value="Classic Zinc Finger"/>
    <property type="match status" value="1"/>
</dbReference>
<dbReference type="Proteomes" id="UP000095023">
    <property type="component" value="Unassembled WGS sequence"/>
</dbReference>
<dbReference type="GO" id="GO:0005685">
    <property type="term" value="C:U1 snRNP"/>
    <property type="evidence" value="ECO:0007669"/>
    <property type="project" value="InterPro"/>
</dbReference>
<evidence type="ECO:0000256" key="1">
    <source>
        <dbReference type="ARBA" id="ARBA00004123"/>
    </source>
</evidence>
<organism evidence="10 11">
    <name type="scientific">Tortispora caseinolytica NRRL Y-17796</name>
    <dbReference type="NCBI Taxonomy" id="767744"/>
    <lineage>
        <taxon>Eukaryota</taxon>
        <taxon>Fungi</taxon>
        <taxon>Dikarya</taxon>
        <taxon>Ascomycota</taxon>
        <taxon>Saccharomycotina</taxon>
        <taxon>Trigonopsidomycetes</taxon>
        <taxon>Trigonopsidales</taxon>
        <taxon>Trigonopsidaceae</taxon>
        <taxon>Tortispora</taxon>
    </lineage>
</organism>